<accession>A0ACC2SCE3</accession>
<protein>
    <submittedName>
        <fullName evidence="1">Uncharacterized protein</fullName>
    </submittedName>
</protein>
<reference evidence="1" key="1">
    <citation type="submission" date="2022-04" db="EMBL/GenBank/DDBJ databases">
        <title>Genome of the entomopathogenic fungus Entomophthora muscae.</title>
        <authorList>
            <person name="Elya C."/>
            <person name="Lovett B.R."/>
            <person name="Lee E."/>
            <person name="Macias A.M."/>
            <person name="Hajek A.E."/>
            <person name="De Bivort B.L."/>
            <person name="Kasson M.T."/>
            <person name="De Fine Licht H.H."/>
            <person name="Stajich J.E."/>
        </authorList>
    </citation>
    <scope>NUCLEOTIDE SEQUENCE</scope>
    <source>
        <strain evidence="1">Berkeley</strain>
    </source>
</reference>
<gene>
    <name evidence="1" type="ORF">DSO57_1035801</name>
</gene>
<comment type="caution">
    <text evidence="1">The sequence shown here is derived from an EMBL/GenBank/DDBJ whole genome shotgun (WGS) entry which is preliminary data.</text>
</comment>
<dbReference type="EMBL" id="QTSX02005296">
    <property type="protein sequence ID" value="KAJ9059980.1"/>
    <property type="molecule type" value="Genomic_DNA"/>
</dbReference>
<organism evidence="1 2">
    <name type="scientific">Entomophthora muscae</name>
    <dbReference type="NCBI Taxonomy" id="34485"/>
    <lineage>
        <taxon>Eukaryota</taxon>
        <taxon>Fungi</taxon>
        <taxon>Fungi incertae sedis</taxon>
        <taxon>Zoopagomycota</taxon>
        <taxon>Entomophthoromycotina</taxon>
        <taxon>Entomophthoromycetes</taxon>
        <taxon>Entomophthorales</taxon>
        <taxon>Entomophthoraceae</taxon>
        <taxon>Entomophthora</taxon>
    </lineage>
</organism>
<name>A0ACC2SCE3_9FUNG</name>
<evidence type="ECO:0000313" key="2">
    <source>
        <dbReference type="Proteomes" id="UP001165960"/>
    </source>
</evidence>
<sequence length="199" mass="22226">MVLADEHHIAVTRETTLFSVMLENLHSTIQGPVIDFPKFDIVPGLDWLQKNNPHVDWATSVLTIKCEGDNHQIYSDSVDQLLRNYVFVHITKTVNPLPPLALDKNVFPHCTRKSAHSPAKPLNLLKDLAHTVDERFLLAYPVNSPASTVPSLEETLVNLDYLLAWCQPLLKAIRSSQLGVATLTSKSSSEFQVFENSSS</sequence>
<keyword evidence="2" id="KW-1185">Reference proteome</keyword>
<proteinExistence type="predicted"/>
<evidence type="ECO:0000313" key="1">
    <source>
        <dbReference type="EMBL" id="KAJ9059980.1"/>
    </source>
</evidence>
<dbReference type="Proteomes" id="UP001165960">
    <property type="component" value="Unassembled WGS sequence"/>
</dbReference>